<evidence type="ECO:0000313" key="2">
    <source>
        <dbReference type="Proteomes" id="UP001374579"/>
    </source>
</evidence>
<comment type="caution">
    <text evidence="1">The sequence shown here is derived from an EMBL/GenBank/DDBJ whole genome shotgun (WGS) entry which is preliminary data.</text>
</comment>
<dbReference type="EMBL" id="JBAMIC010000013">
    <property type="protein sequence ID" value="KAK7097722.1"/>
    <property type="molecule type" value="Genomic_DNA"/>
</dbReference>
<evidence type="ECO:0000313" key="1">
    <source>
        <dbReference type="EMBL" id="KAK7097722.1"/>
    </source>
</evidence>
<reference evidence="1 2" key="1">
    <citation type="submission" date="2024-02" db="EMBL/GenBank/DDBJ databases">
        <title>Chromosome-scale genome assembly of the rough periwinkle Littorina saxatilis.</title>
        <authorList>
            <person name="De Jode A."/>
            <person name="Faria R."/>
            <person name="Formenti G."/>
            <person name="Sims Y."/>
            <person name="Smith T.P."/>
            <person name="Tracey A."/>
            <person name="Wood J.M.D."/>
            <person name="Zagrodzka Z.B."/>
            <person name="Johannesson K."/>
            <person name="Butlin R.K."/>
            <person name="Leder E.H."/>
        </authorList>
    </citation>
    <scope>NUCLEOTIDE SEQUENCE [LARGE SCALE GENOMIC DNA]</scope>
    <source>
        <strain evidence="1">Snail1</strain>
        <tissue evidence="1">Muscle</tissue>
    </source>
</reference>
<proteinExistence type="predicted"/>
<name>A0AAN9B2M5_9CAEN</name>
<organism evidence="1 2">
    <name type="scientific">Littorina saxatilis</name>
    <dbReference type="NCBI Taxonomy" id="31220"/>
    <lineage>
        <taxon>Eukaryota</taxon>
        <taxon>Metazoa</taxon>
        <taxon>Spiralia</taxon>
        <taxon>Lophotrochozoa</taxon>
        <taxon>Mollusca</taxon>
        <taxon>Gastropoda</taxon>
        <taxon>Caenogastropoda</taxon>
        <taxon>Littorinimorpha</taxon>
        <taxon>Littorinoidea</taxon>
        <taxon>Littorinidae</taxon>
        <taxon>Littorina</taxon>
    </lineage>
</organism>
<dbReference type="Proteomes" id="UP001374579">
    <property type="component" value="Unassembled WGS sequence"/>
</dbReference>
<keyword evidence="2" id="KW-1185">Reference proteome</keyword>
<accession>A0AAN9B2M5</accession>
<dbReference type="AlphaFoldDB" id="A0AAN9B2M5"/>
<sequence>MRAYRDARDANSIRLQRQLTVLWPCAWEFTVLLLRFHLEFDNSCSRWGGGKLVGMPRKGSRFKHDAACRKNAEERNMKTEEDKLLQFCTQIQ</sequence>
<protein>
    <submittedName>
        <fullName evidence="1">Uncharacterized protein</fullName>
    </submittedName>
</protein>
<gene>
    <name evidence="1" type="ORF">V1264_004657</name>
</gene>